<gene>
    <name evidence="1" type="ORF">SDM1_25t00015</name>
</gene>
<accession>Q6L441</accession>
<reference evidence="1" key="4">
    <citation type="submission" date="2006-08" db="EMBL/GenBank/DDBJ databases">
        <authorList>
            <person name="Childs K."/>
        </authorList>
    </citation>
    <scope>NUCLEOTIDE SEQUENCE</scope>
</reference>
<organism evidence="1">
    <name type="scientific">Solanum demissum</name>
    <name type="common">Wild potato</name>
    <dbReference type="NCBI Taxonomy" id="50514"/>
    <lineage>
        <taxon>Eukaryota</taxon>
        <taxon>Viridiplantae</taxon>
        <taxon>Streptophyta</taxon>
        <taxon>Embryophyta</taxon>
        <taxon>Tracheophyta</taxon>
        <taxon>Spermatophyta</taxon>
        <taxon>Magnoliopsida</taxon>
        <taxon>eudicotyledons</taxon>
        <taxon>Gunneridae</taxon>
        <taxon>Pentapetalae</taxon>
        <taxon>asterids</taxon>
        <taxon>lamiids</taxon>
        <taxon>Solanales</taxon>
        <taxon>Solanaceae</taxon>
        <taxon>Solanoideae</taxon>
        <taxon>Solaneae</taxon>
        <taxon>Solanum</taxon>
    </lineage>
</organism>
<dbReference type="AlphaFoldDB" id="Q6L441"/>
<dbReference type="EMBL" id="AC144791">
    <property type="protein sequence ID" value="AAT39948.2"/>
    <property type="molecule type" value="Genomic_DNA"/>
</dbReference>
<evidence type="ECO:0000313" key="1">
    <source>
        <dbReference type="EMBL" id="AAT39948.2"/>
    </source>
</evidence>
<protein>
    <recommendedName>
        <fullName evidence="2">Late blight resistance protein</fullName>
    </recommendedName>
</protein>
<reference evidence="1" key="1">
    <citation type="submission" date="2003-05" db="EMBL/GenBank/DDBJ databases">
        <authorList>
            <person name="Buell R."/>
            <person name="Liu J."/>
            <person name="Childs K."/>
            <person name="Zaborsky J."/>
            <person name="Tallon L."/>
            <person name="Wirtz U."/>
            <person name="Wei F."/>
            <person name="Kuang H."/>
            <person name="Zhang P."/>
            <person name="Marano M."/>
            <person name="Baker B."/>
        </authorList>
    </citation>
    <scope>NUCLEOTIDE SEQUENCE</scope>
</reference>
<reference evidence="1" key="2">
    <citation type="submission" date="2003-05" db="EMBL/GenBank/DDBJ databases">
        <authorList>
            <person name="Ronning C.M."/>
        </authorList>
    </citation>
    <scope>NUCLEOTIDE SEQUENCE</scope>
</reference>
<evidence type="ECO:0008006" key="2">
    <source>
        <dbReference type="Google" id="ProtNLM"/>
    </source>
</evidence>
<name>Q6L441_SOLDE</name>
<reference evidence="1" key="3">
    <citation type="submission" date="2004-06" db="EMBL/GenBank/DDBJ databases">
        <authorList>
            <person name="Buell R."/>
        </authorList>
    </citation>
    <scope>NUCLEOTIDE SEQUENCE</scope>
</reference>
<proteinExistence type="predicted"/>
<sequence>MRLTTDSGVLNWINGVLDADPEYPRLHHNKMQANRHQYIECTSMRVGKIYLRVLKTTIKHSGEGMGRIGLPSALRGAGRQPSNFRGPIGELWLARRPKG</sequence>